<evidence type="ECO:0000313" key="3">
    <source>
        <dbReference type="EMBL" id="QDI90203.1"/>
    </source>
</evidence>
<dbReference type="Pfam" id="PF09682">
    <property type="entry name" value="Phage_holin_6_1"/>
    <property type="match status" value="1"/>
</dbReference>
<reference evidence="4" key="1">
    <citation type="submission" date="2019-01" db="EMBL/GenBank/DDBJ databases">
        <title>Genomic analysis of Salicibibacter sp. NKC3-5.</title>
        <authorList>
            <person name="Oh Y.J."/>
        </authorList>
    </citation>
    <scope>NUCLEOTIDE SEQUENCE [LARGE SCALE GENOMIC DNA]</scope>
    <source>
        <strain evidence="4">NKC3-5</strain>
    </source>
</reference>
<dbReference type="KEGG" id="sale:EPH95_02640"/>
<feature type="compositionally biased region" description="Basic and acidic residues" evidence="1">
    <location>
        <begin position="120"/>
        <end position="129"/>
    </location>
</feature>
<accession>A0A514LEC4</accession>
<keyword evidence="2" id="KW-0812">Transmembrane</keyword>
<evidence type="ECO:0000256" key="2">
    <source>
        <dbReference type="SAM" id="Phobius"/>
    </source>
</evidence>
<keyword evidence="2" id="KW-0472">Membrane</keyword>
<evidence type="ECO:0008006" key="5">
    <source>
        <dbReference type="Google" id="ProtNLM"/>
    </source>
</evidence>
<feature type="region of interest" description="Disordered" evidence="1">
    <location>
        <begin position="114"/>
        <end position="136"/>
    </location>
</feature>
<dbReference type="Proteomes" id="UP000319756">
    <property type="component" value="Chromosome"/>
</dbReference>
<dbReference type="EMBL" id="CP035485">
    <property type="protein sequence ID" value="QDI90203.1"/>
    <property type="molecule type" value="Genomic_DNA"/>
</dbReference>
<gene>
    <name evidence="3" type="ORF">EPH95_02640</name>
</gene>
<organism evidence="3 4">
    <name type="scientific">Salicibibacter halophilus</name>
    <dbReference type="NCBI Taxonomy" id="2502791"/>
    <lineage>
        <taxon>Bacteria</taxon>
        <taxon>Bacillati</taxon>
        <taxon>Bacillota</taxon>
        <taxon>Bacilli</taxon>
        <taxon>Bacillales</taxon>
        <taxon>Bacillaceae</taxon>
        <taxon>Salicibibacter</taxon>
    </lineage>
</organism>
<proteinExistence type="predicted"/>
<dbReference type="InterPro" id="IPR010026">
    <property type="entry name" value="Phage_holin_LL-H"/>
</dbReference>
<keyword evidence="4" id="KW-1185">Reference proteome</keyword>
<keyword evidence="2" id="KW-1133">Transmembrane helix</keyword>
<dbReference type="AlphaFoldDB" id="A0A514LEC4"/>
<protein>
    <recommendedName>
        <fullName evidence="5">Phage holin</fullName>
    </recommendedName>
</protein>
<feature type="transmembrane region" description="Helical" evidence="2">
    <location>
        <begin position="12"/>
        <end position="34"/>
    </location>
</feature>
<sequence length="136" mass="15239">MKMDWTALITDMTLAEAILTVIGTALGVAVIFFLKNVAPHIKNFVNNAIEWDNTGLIEWIAEMVVGNLEEEFAGETGQRKFSEAVRRAVKLAGNYGIEISQDLAETTIQDSFNRTIKPYKKQDGQKNEESNESEEQ</sequence>
<evidence type="ECO:0000256" key="1">
    <source>
        <dbReference type="SAM" id="MobiDB-lite"/>
    </source>
</evidence>
<name>A0A514LEC4_9BACI</name>
<evidence type="ECO:0000313" key="4">
    <source>
        <dbReference type="Proteomes" id="UP000319756"/>
    </source>
</evidence>